<reference evidence="3 4" key="1">
    <citation type="submission" date="2021-09" db="EMBL/GenBank/DDBJ databases">
        <title>Genomic insights and catalytic innovation underlie evolution of tropane alkaloids biosynthesis.</title>
        <authorList>
            <person name="Wang Y.-J."/>
            <person name="Tian T."/>
            <person name="Huang J.-P."/>
            <person name="Huang S.-X."/>
        </authorList>
    </citation>
    <scope>NUCLEOTIDE SEQUENCE [LARGE SCALE GENOMIC DNA]</scope>
    <source>
        <strain evidence="3">KIB-2018</strain>
        <tissue evidence="3">Leaf</tissue>
    </source>
</reference>
<dbReference type="InterPro" id="IPR013094">
    <property type="entry name" value="AB_hydrolase_3"/>
</dbReference>
<dbReference type="GO" id="GO:0016787">
    <property type="term" value="F:hydrolase activity"/>
    <property type="evidence" value="ECO:0007669"/>
    <property type="project" value="InterPro"/>
</dbReference>
<dbReference type="PANTHER" id="PTHR23024:SF467">
    <property type="entry name" value="CARBOXYLESTERASE 12-RELATED"/>
    <property type="match status" value="1"/>
</dbReference>
<evidence type="ECO:0000313" key="3">
    <source>
        <dbReference type="EMBL" id="KAJ8766671.1"/>
    </source>
</evidence>
<dbReference type="Gene3D" id="3.40.50.1820">
    <property type="entry name" value="alpha/beta hydrolase"/>
    <property type="match status" value="1"/>
</dbReference>
<accession>A0AAV8TII1</accession>
<gene>
    <name evidence="3" type="ORF">K2173_001191</name>
</gene>
<proteinExistence type="inferred from homology"/>
<dbReference type="InterPro" id="IPR050466">
    <property type="entry name" value="Carboxylest/Gibb_receptor"/>
</dbReference>
<keyword evidence="4" id="KW-1185">Reference proteome</keyword>
<evidence type="ECO:0000313" key="4">
    <source>
        <dbReference type="Proteomes" id="UP001159364"/>
    </source>
</evidence>
<sequence length="342" mass="38273">MSNSEIYLDFSPFFQLYKEGRINRSPLQEVPPSLDPKEDVRSKDVVYSPEANLSSRLYLPKHALPGHKLPLLVSFPGGGFCVGGPFIPVQHNYQNTVAKAANVVIVNVHYRLAPEHPFPAAYDDCWTALEWVASHADGNGPEEWLNSYADFDKVFFAGESAGGNIAYNMGRRYSLEKLVGINLKGIALVHAYFWGKDPIGKEPCKDMKTKEKLDKLWPFLFPTTSGLDDPLINPVADPNLASLGCSRVLIFVAEEDVFTVTGRLYYEELRKSSWGGTVEIVESQGEGHCFHLEDYDSENSKAMLGKLVSFLNHQDSPSITAYSSSLFFFVFLRSLNFKKSRV</sequence>
<evidence type="ECO:0000256" key="1">
    <source>
        <dbReference type="ARBA" id="ARBA00010515"/>
    </source>
</evidence>
<dbReference type="Proteomes" id="UP001159364">
    <property type="component" value="Linkage Group LG04"/>
</dbReference>
<dbReference type="InterPro" id="IPR029058">
    <property type="entry name" value="AB_hydrolase_fold"/>
</dbReference>
<feature type="domain" description="Alpha/beta hydrolase fold-3" evidence="2">
    <location>
        <begin position="73"/>
        <end position="291"/>
    </location>
</feature>
<comment type="similarity">
    <text evidence="1">Belongs to the 'GDXG' lipolytic enzyme family.</text>
</comment>
<dbReference type="EMBL" id="JAIWQS010000004">
    <property type="protein sequence ID" value="KAJ8766671.1"/>
    <property type="molecule type" value="Genomic_DNA"/>
</dbReference>
<evidence type="ECO:0000259" key="2">
    <source>
        <dbReference type="Pfam" id="PF07859"/>
    </source>
</evidence>
<comment type="caution">
    <text evidence="3">The sequence shown here is derived from an EMBL/GenBank/DDBJ whole genome shotgun (WGS) entry which is preliminary data.</text>
</comment>
<organism evidence="3 4">
    <name type="scientific">Erythroxylum novogranatense</name>
    <dbReference type="NCBI Taxonomy" id="1862640"/>
    <lineage>
        <taxon>Eukaryota</taxon>
        <taxon>Viridiplantae</taxon>
        <taxon>Streptophyta</taxon>
        <taxon>Embryophyta</taxon>
        <taxon>Tracheophyta</taxon>
        <taxon>Spermatophyta</taxon>
        <taxon>Magnoliopsida</taxon>
        <taxon>eudicotyledons</taxon>
        <taxon>Gunneridae</taxon>
        <taxon>Pentapetalae</taxon>
        <taxon>rosids</taxon>
        <taxon>fabids</taxon>
        <taxon>Malpighiales</taxon>
        <taxon>Erythroxylaceae</taxon>
        <taxon>Erythroxylum</taxon>
    </lineage>
</organism>
<dbReference type="PANTHER" id="PTHR23024">
    <property type="entry name" value="ARYLACETAMIDE DEACETYLASE"/>
    <property type="match status" value="1"/>
</dbReference>
<dbReference type="AlphaFoldDB" id="A0AAV8TII1"/>
<name>A0AAV8TII1_9ROSI</name>
<protein>
    <recommendedName>
        <fullName evidence="2">Alpha/beta hydrolase fold-3 domain-containing protein</fullName>
    </recommendedName>
</protein>
<dbReference type="Pfam" id="PF07859">
    <property type="entry name" value="Abhydrolase_3"/>
    <property type="match status" value="1"/>
</dbReference>
<dbReference type="SUPFAM" id="SSF53474">
    <property type="entry name" value="alpha/beta-Hydrolases"/>
    <property type="match status" value="1"/>
</dbReference>